<dbReference type="GO" id="GO:0003700">
    <property type="term" value="F:DNA-binding transcription factor activity"/>
    <property type="evidence" value="ECO:0007669"/>
    <property type="project" value="InterPro"/>
</dbReference>
<dbReference type="InterPro" id="IPR014284">
    <property type="entry name" value="RNA_pol_sigma-70_dom"/>
</dbReference>
<dbReference type="Gene3D" id="1.10.10.10">
    <property type="entry name" value="Winged helix-like DNA-binding domain superfamily/Winged helix DNA-binding domain"/>
    <property type="match status" value="1"/>
</dbReference>
<dbReference type="AlphaFoldDB" id="A0A844Z3G9"/>
<accession>A0A844Z3G9</accession>
<proteinExistence type="predicted"/>
<dbReference type="SUPFAM" id="SSF88659">
    <property type="entry name" value="Sigma3 and sigma4 domains of RNA polymerase sigma factors"/>
    <property type="match status" value="1"/>
</dbReference>
<gene>
    <name evidence="2" type="ORF">GRI35_00275</name>
</gene>
<dbReference type="InterPro" id="IPR036388">
    <property type="entry name" value="WH-like_DNA-bd_sf"/>
</dbReference>
<dbReference type="Pfam" id="PF07638">
    <property type="entry name" value="Sigma70_ECF"/>
    <property type="match status" value="1"/>
</dbReference>
<comment type="caution">
    <text evidence="2">The sequence shown here is derived from an EMBL/GenBank/DDBJ whole genome shotgun (WGS) entry which is preliminary data.</text>
</comment>
<dbReference type="InterPro" id="IPR011517">
    <property type="entry name" value="RNA_pol_sigma70_ECF-like"/>
</dbReference>
<organism evidence="2 3">
    <name type="scientific">Pontixanthobacter aestiaquae</name>
    <dbReference type="NCBI Taxonomy" id="1509367"/>
    <lineage>
        <taxon>Bacteria</taxon>
        <taxon>Pseudomonadati</taxon>
        <taxon>Pseudomonadota</taxon>
        <taxon>Alphaproteobacteria</taxon>
        <taxon>Sphingomonadales</taxon>
        <taxon>Erythrobacteraceae</taxon>
        <taxon>Pontixanthobacter</taxon>
    </lineage>
</organism>
<dbReference type="InterPro" id="IPR053812">
    <property type="entry name" value="HTH_Sigma70_ECF-like"/>
</dbReference>
<keyword evidence="3" id="KW-1185">Reference proteome</keyword>
<dbReference type="InterPro" id="IPR013324">
    <property type="entry name" value="RNA_pol_sigma_r3/r4-like"/>
</dbReference>
<dbReference type="RefSeq" id="WP_160612171.1">
    <property type="nucleotide sequence ID" value="NZ_JAUFQM010000001.1"/>
</dbReference>
<reference evidence="2 3" key="1">
    <citation type="submission" date="2019-12" db="EMBL/GenBank/DDBJ databases">
        <title>Genomic-based taxomic classification of the family Erythrobacteraceae.</title>
        <authorList>
            <person name="Xu L."/>
        </authorList>
    </citation>
    <scope>NUCLEOTIDE SEQUENCE [LARGE SCALE GENOMIC DNA]</scope>
    <source>
        <strain evidence="2 3">KCTC 42006</strain>
    </source>
</reference>
<dbReference type="NCBIfam" id="TIGR02937">
    <property type="entry name" value="sigma70-ECF"/>
    <property type="match status" value="1"/>
</dbReference>
<dbReference type="Proteomes" id="UP000460290">
    <property type="component" value="Unassembled WGS sequence"/>
</dbReference>
<feature type="domain" description="RNA polymerase sigma-70 ECF-like HTH" evidence="1">
    <location>
        <begin position="4"/>
        <end position="171"/>
    </location>
</feature>
<dbReference type="SUPFAM" id="SSF88946">
    <property type="entry name" value="Sigma2 domain of RNA polymerase sigma factors"/>
    <property type="match status" value="1"/>
</dbReference>
<evidence type="ECO:0000313" key="2">
    <source>
        <dbReference type="EMBL" id="MXO81806.1"/>
    </source>
</evidence>
<dbReference type="NCBIfam" id="TIGR02999">
    <property type="entry name" value="Sig-70_X6"/>
    <property type="match status" value="1"/>
</dbReference>
<sequence length="172" mass="19757">MAEWQSGNAGAGDSVIRDIHRELEAIAVAKLSQESRSSLSTGDLINEAMIRLSRLKRMEFDSRAHILALASRIMRQILVDQARRRNADKRYHTQVTLQTNIAEWQMPIELLALDLHLGELREIDSQRADIVEMRFFGGMSLTDISTVLDISVATVKRRWQASRIWLHDRLQH</sequence>
<evidence type="ECO:0000313" key="3">
    <source>
        <dbReference type="Proteomes" id="UP000460290"/>
    </source>
</evidence>
<dbReference type="InterPro" id="IPR013325">
    <property type="entry name" value="RNA_pol_sigma_r2"/>
</dbReference>
<evidence type="ECO:0000259" key="1">
    <source>
        <dbReference type="Pfam" id="PF07638"/>
    </source>
</evidence>
<name>A0A844Z3G9_9SPHN</name>
<dbReference type="EMBL" id="WTYZ01000001">
    <property type="protein sequence ID" value="MXO81806.1"/>
    <property type="molecule type" value="Genomic_DNA"/>
</dbReference>
<dbReference type="GO" id="GO:0006352">
    <property type="term" value="P:DNA-templated transcription initiation"/>
    <property type="evidence" value="ECO:0007669"/>
    <property type="project" value="InterPro"/>
</dbReference>
<dbReference type="OrthoDB" id="128473at2"/>
<protein>
    <submittedName>
        <fullName evidence="2">Sigma-70 family RNA polymerase sigma factor</fullName>
    </submittedName>
</protein>